<keyword evidence="9" id="KW-1185">Reference proteome</keyword>
<gene>
    <name evidence="8" type="ORF">CMV_025757</name>
</gene>
<feature type="transmembrane region" description="Helical" evidence="7">
    <location>
        <begin position="172"/>
        <end position="192"/>
    </location>
</feature>
<evidence type="ECO:0000256" key="7">
    <source>
        <dbReference type="SAM" id="Phobius"/>
    </source>
</evidence>
<dbReference type="GO" id="GO:0012505">
    <property type="term" value="C:endomembrane system"/>
    <property type="evidence" value="ECO:0007669"/>
    <property type="project" value="UniProtKB-SubCell"/>
</dbReference>
<evidence type="ECO:0000256" key="2">
    <source>
        <dbReference type="ARBA" id="ARBA00022692"/>
    </source>
</evidence>
<name>A0A8J4QJB4_9ROSI</name>
<dbReference type="OrthoDB" id="1931917at2759"/>
<evidence type="ECO:0000256" key="1">
    <source>
        <dbReference type="ARBA" id="ARBA00004127"/>
    </source>
</evidence>
<dbReference type="PANTHER" id="PTHR31769">
    <property type="entry name" value="OS07G0462200 PROTEIN-RELATED"/>
    <property type="match status" value="1"/>
</dbReference>
<feature type="transmembrane region" description="Helical" evidence="7">
    <location>
        <begin position="78"/>
        <end position="101"/>
    </location>
</feature>
<dbReference type="EMBL" id="JRKL02007021">
    <property type="protein sequence ID" value="KAF3948219.1"/>
    <property type="molecule type" value="Genomic_DNA"/>
</dbReference>
<accession>A0A8J4QJB4</accession>
<keyword evidence="4 7" id="KW-1133">Transmembrane helix</keyword>
<dbReference type="InterPro" id="IPR009606">
    <property type="entry name" value="DEAL/Modifying_wall_lignin1/2"/>
</dbReference>
<comment type="similarity">
    <text evidence="6">Belongs to the DESIGUAL family.</text>
</comment>
<organism evidence="8 9">
    <name type="scientific">Castanea mollissima</name>
    <name type="common">Chinese chestnut</name>
    <dbReference type="NCBI Taxonomy" id="60419"/>
    <lineage>
        <taxon>Eukaryota</taxon>
        <taxon>Viridiplantae</taxon>
        <taxon>Streptophyta</taxon>
        <taxon>Embryophyta</taxon>
        <taxon>Tracheophyta</taxon>
        <taxon>Spermatophyta</taxon>
        <taxon>Magnoliopsida</taxon>
        <taxon>eudicotyledons</taxon>
        <taxon>Gunneridae</taxon>
        <taxon>Pentapetalae</taxon>
        <taxon>rosids</taxon>
        <taxon>fabids</taxon>
        <taxon>Fagales</taxon>
        <taxon>Fagaceae</taxon>
        <taxon>Castanea</taxon>
    </lineage>
</organism>
<comment type="subcellular location">
    <subcellularLocation>
        <location evidence="1">Endomembrane system</location>
        <topology evidence="1">Multi-pass membrane protein</topology>
    </subcellularLocation>
</comment>
<feature type="transmembrane region" description="Helical" evidence="7">
    <location>
        <begin position="21"/>
        <end position="51"/>
    </location>
</feature>
<evidence type="ECO:0000256" key="3">
    <source>
        <dbReference type="ARBA" id="ARBA00022729"/>
    </source>
</evidence>
<sequence>MHNRVQTFKEARRLKEFIIALLVSNMAITAVKMAVVVGALGLISFILGILAENKKPAAGTPIPGKDVVICKYPSSPTVALGSLSFVFLAASTLFGYLSVFYPYRGKPVPQSILFKSLNFTIFFNVSVFATGMGAMFLLWPTITEQLHRTHNVHHNLETECPTAKTGLLGGGAFVSLDAALLWMVALMLAVNAREDFLDEQKEDHFKGGDDHIITTDI</sequence>
<comment type="caution">
    <text evidence="8">The sequence shown here is derived from an EMBL/GenBank/DDBJ whole genome shotgun (WGS) entry which is preliminary data.</text>
</comment>
<protein>
    <submittedName>
        <fullName evidence="8">Uncharacterized protein</fullName>
    </submittedName>
</protein>
<dbReference type="InterPro" id="IPR052222">
    <property type="entry name" value="DESIGUAL"/>
</dbReference>
<evidence type="ECO:0000256" key="4">
    <source>
        <dbReference type="ARBA" id="ARBA00022989"/>
    </source>
</evidence>
<keyword evidence="2 7" id="KW-0812">Transmembrane</keyword>
<dbReference type="AlphaFoldDB" id="A0A8J4QJB4"/>
<evidence type="ECO:0000256" key="5">
    <source>
        <dbReference type="ARBA" id="ARBA00023136"/>
    </source>
</evidence>
<evidence type="ECO:0000313" key="9">
    <source>
        <dbReference type="Proteomes" id="UP000737018"/>
    </source>
</evidence>
<reference evidence="8" key="1">
    <citation type="submission" date="2020-03" db="EMBL/GenBank/DDBJ databases">
        <title>Castanea mollissima Vanexum genome sequencing.</title>
        <authorList>
            <person name="Staton M."/>
        </authorList>
    </citation>
    <scope>NUCLEOTIDE SEQUENCE</scope>
    <source>
        <tissue evidence="8">Leaf</tissue>
    </source>
</reference>
<keyword evidence="3" id="KW-0732">Signal</keyword>
<evidence type="ECO:0000313" key="8">
    <source>
        <dbReference type="EMBL" id="KAF3948219.1"/>
    </source>
</evidence>
<dbReference type="Proteomes" id="UP000737018">
    <property type="component" value="Unassembled WGS sequence"/>
</dbReference>
<proteinExistence type="inferred from homology"/>
<evidence type="ECO:0000256" key="6">
    <source>
        <dbReference type="ARBA" id="ARBA00029467"/>
    </source>
</evidence>
<dbReference type="Pfam" id="PF06749">
    <property type="entry name" value="DUF1218"/>
    <property type="match status" value="1"/>
</dbReference>
<keyword evidence="5 7" id="KW-0472">Membrane</keyword>
<feature type="transmembrane region" description="Helical" evidence="7">
    <location>
        <begin position="121"/>
        <end position="142"/>
    </location>
</feature>